<gene>
    <name evidence="1" type="ORF">TCNE_LOCUS14600</name>
</gene>
<accession>A0A183V1I0</accession>
<organism evidence="2 3">
    <name type="scientific">Toxocara canis</name>
    <name type="common">Canine roundworm</name>
    <dbReference type="NCBI Taxonomy" id="6265"/>
    <lineage>
        <taxon>Eukaryota</taxon>
        <taxon>Metazoa</taxon>
        <taxon>Ecdysozoa</taxon>
        <taxon>Nematoda</taxon>
        <taxon>Chromadorea</taxon>
        <taxon>Rhabditida</taxon>
        <taxon>Spirurina</taxon>
        <taxon>Ascaridomorpha</taxon>
        <taxon>Ascaridoidea</taxon>
        <taxon>Toxocaridae</taxon>
        <taxon>Toxocara</taxon>
    </lineage>
</organism>
<dbReference type="AlphaFoldDB" id="A0A183V1I0"/>
<reference evidence="1 2" key="2">
    <citation type="submission" date="2018-11" db="EMBL/GenBank/DDBJ databases">
        <authorList>
            <consortium name="Pathogen Informatics"/>
        </authorList>
    </citation>
    <scope>NUCLEOTIDE SEQUENCE [LARGE SCALE GENOMIC DNA]</scope>
</reference>
<sequence length="117" mass="13051">MFLTRVVRAKQLCSGLTEFSVPTNHGCMEESRPFESIKDADMLTEWLLKEVKAAPQKHSKGLTSLVKPNQSLFHVSPMRAKLFLEESWQFTSASGALRNAWDWLHSTAALAGNISSS</sequence>
<keyword evidence="2" id="KW-1185">Reference proteome</keyword>
<protein>
    <submittedName>
        <fullName evidence="1 3">Uncharacterized protein</fullName>
    </submittedName>
</protein>
<name>A0A183V1I0_TOXCA</name>
<dbReference type="Proteomes" id="UP000050794">
    <property type="component" value="Unassembled WGS sequence"/>
</dbReference>
<evidence type="ECO:0000313" key="1">
    <source>
        <dbReference type="EMBL" id="VDM45921.1"/>
    </source>
</evidence>
<evidence type="ECO:0000313" key="2">
    <source>
        <dbReference type="Proteomes" id="UP000050794"/>
    </source>
</evidence>
<dbReference type="EMBL" id="UYWY01022342">
    <property type="protein sequence ID" value="VDM45921.1"/>
    <property type="molecule type" value="Genomic_DNA"/>
</dbReference>
<reference evidence="3" key="1">
    <citation type="submission" date="2016-06" db="UniProtKB">
        <authorList>
            <consortium name="WormBaseParasite"/>
        </authorList>
    </citation>
    <scope>IDENTIFICATION</scope>
</reference>
<evidence type="ECO:0000313" key="3">
    <source>
        <dbReference type="WBParaSite" id="TCNE_0001460001-mRNA-1"/>
    </source>
</evidence>
<dbReference type="WBParaSite" id="TCNE_0001460001-mRNA-1">
    <property type="protein sequence ID" value="TCNE_0001460001-mRNA-1"/>
    <property type="gene ID" value="TCNE_0001460001"/>
</dbReference>
<proteinExistence type="predicted"/>